<evidence type="ECO:0000256" key="1">
    <source>
        <dbReference type="ARBA" id="ARBA00010373"/>
    </source>
</evidence>
<protein>
    <recommendedName>
        <fullName evidence="4">Metalloenzyme domain-containing protein</fullName>
    </recommendedName>
</protein>
<dbReference type="PANTHER" id="PTHR21110:SF0">
    <property type="entry name" value="PHOSPHOPENTOMUTASE"/>
    <property type="match status" value="1"/>
</dbReference>
<accession>X1C5C0</accession>
<dbReference type="Gene3D" id="3.40.720.10">
    <property type="entry name" value="Alkaline Phosphatase, subunit A"/>
    <property type="match status" value="1"/>
</dbReference>
<dbReference type="GO" id="GO:0008973">
    <property type="term" value="F:phosphopentomutase activity"/>
    <property type="evidence" value="ECO:0007669"/>
    <property type="project" value="InterPro"/>
</dbReference>
<organism evidence="5">
    <name type="scientific">marine sediment metagenome</name>
    <dbReference type="NCBI Taxonomy" id="412755"/>
    <lineage>
        <taxon>unclassified sequences</taxon>
        <taxon>metagenomes</taxon>
        <taxon>ecological metagenomes</taxon>
    </lineage>
</organism>
<dbReference type="SUPFAM" id="SSF53649">
    <property type="entry name" value="Alkaline phosphatase-like"/>
    <property type="match status" value="1"/>
</dbReference>
<feature type="domain" description="Metalloenzyme" evidence="4">
    <location>
        <begin position="6"/>
        <end position="67"/>
    </location>
</feature>
<gene>
    <name evidence="5" type="ORF">S01H4_50418</name>
</gene>
<dbReference type="InterPro" id="IPR006124">
    <property type="entry name" value="Metalloenzyme"/>
</dbReference>
<name>X1C5C0_9ZZZZ</name>
<sequence length="82" mass="9133">MKIQEIEEDDFLFITADHGNDPTTPSTDHSREYVPILAYTTRKIGGDLGVRTSFADLGKTIARYFDIEGMSNGKDFLDACIS</sequence>
<dbReference type="InterPro" id="IPR010045">
    <property type="entry name" value="DeoB"/>
</dbReference>
<evidence type="ECO:0000256" key="3">
    <source>
        <dbReference type="ARBA" id="ARBA00023211"/>
    </source>
</evidence>
<dbReference type="GO" id="GO:0000287">
    <property type="term" value="F:magnesium ion binding"/>
    <property type="evidence" value="ECO:0007669"/>
    <property type="project" value="InterPro"/>
</dbReference>
<dbReference type="GO" id="GO:0005829">
    <property type="term" value="C:cytosol"/>
    <property type="evidence" value="ECO:0007669"/>
    <property type="project" value="TreeGrafter"/>
</dbReference>
<dbReference type="InterPro" id="IPR017850">
    <property type="entry name" value="Alkaline_phosphatase_core_sf"/>
</dbReference>
<keyword evidence="2" id="KW-0479">Metal-binding</keyword>
<dbReference type="GO" id="GO:0009117">
    <property type="term" value="P:nucleotide metabolic process"/>
    <property type="evidence" value="ECO:0007669"/>
    <property type="project" value="InterPro"/>
</dbReference>
<evidence type="ECO:0000256" key="2">
    <source>
        <dbReference type="ARBA" id="ARBA00022723"/>
    </source>
</evidence>
<comment type="caution">
    <text evidence="5">The sequence shown here is derived from an EMBL/GenBank/DDBJ whole genome shotgun (WGS) entry which is preliminary data.</text>
</comment>
<comment type="similarity">
    <text evidence="1">Belongs to the phosphopentomutase family.</text>
</comment>
<dbReference type="GO" id="GO:0043094">
    <property type="term" value="P:metabolic compound salvage"/>
    <property type="evidence" value="ECO:0007669"/>
    <property type="project" value="InterPro"/>
</dbReference>
<reference evidence="5" key="1">
    <citation type="journal article" date="2014" name="Front. Microbiol.">
        <title>High frequency of phylogenetically diverse reductive dehalogenase-homologous genes in deep subseafloor sedimentary metagenomes.</title>
        <authorList>
            <person name="Kawai M."/>
            <person name="Futagami T."/>
            <person name="Toyoda A."/>
            <person name="Takaki Y."/>
            <person name="Nishi S."/>
            <person name="Hori S."/>
            <person name="Arai W."/>
            <person name="Tsubouchi T."/>
            <person name="Morono Y."/>
            <person name="Uchiyama I."/>
            <person name="Ito T."/>
            <person name="Fujiyama A."/>
            <person name="Inagaki F."/>
            <person name="Takami H."/>
        </authorList>
    </citation>
    <scope>NUCLEOTIDE SEQUENCE</scope>
    <source>
        <strain evidence="5">Expedition CK06-06</strain>
    </source>
</reference>
<keyword evidence="3" id="KW-0464">Manganese</keyword>
<evidence type="ECO:0000259" key="4">
    <source>
        <dbReference type="Pfam" id="PF01676"/>
    </source>
</evidence>
<evidence type="ECO:0000313" key="5">
    <source>
        <dbReference type="EMBL" id="GAG91593.1"/>
    </source>
</evidence>
<dbReference type="AlphaFoldDB" id="X1C5C0"/>
<dbReference type="EMBL" id="BART01028625">
    <property type="protein sequence ID" value="GAG91593.1"/>
    <property type="molecule type" value="Genomic_DNA"/>
</dbReference>
<dbReference type="Pfam" id="PF01676">
    <property type="entry name" value="Metalloenzyme"/>
    <property type="match status" value="1"/>
</dbReference>
<proteinExistence type="inferred from homology"/>
<dbReference type="PANTHER" id="PTHR21110">
    <property type="entry name" value="PHOSPHOPENTOMUTASE"/>
    <property type="match status" value="1"/>
</dbReference>